<protein>
    <submittedName>
        <fullName evidence="7">Lysine transporter LysE</fullName>
    </submittedName>
</protein>
<evidence type="ECO:0000313" key="8">
    <source>
        <dbReference type="Proteomes" id="UP000244930"/>
    </source>
</evidence>
<dbReference type="Proteomes" id="UP000244930">
    <property type="component" value="Chromosome"/>
</dbReference>
<dbReference type="GO" id="GO:0015171">
    <property type="term" value="F:amino acid transmembrane transporter activity"/>
    <property type="evidence" value="ECO:0007669"/>
    <property type="project" value="TreeGrafter"/>
</dbReference>
<keyword evidence="5 6" id="KW-0472">Membrane</keyword>
<keyword evidence="8" id="KW-1185">Reference proteome</keyword>
<name>A0A2U8GVH9_9RHOO</name>
<feature type="transmembrane region" description="Helical" evidence="6">
    <location>
        <begin position="152"/>
        <end position="177"/>
    </location>
</feature>
<proteinExistence type="predicted"/>
<dbReference type="EMBL" id="CP022187">
    <property type="protein sequence ID" value="AWI77672.1"/>
    <property type="molecule type" value="Genomic_DNA"/>
</dbReference>
<accession>A0A2U8GVH9</accession>
<keyword evidence="4 6" id="KW-1133">Transmembrane helix</keyword>
<keyword evidence="3 6" id="KW-0812">Transmembrane</keyword>
<dbReference type="PANTHER" id="PTHR30086">
    <property type="entry name" value="ARGININE EXPORTER PROTEIN ARGO"/>
    <property type="match status" value="1"/>
</dbReference>
<evidence type="ECO:0000256" key="5">
    <source>
        <dbReference type="ARBA" id="ARBA00023136"/>
    </source>
</evidence>
<dbReference type="InterPro" id="IPR001123">
    <property type="entry name" value="LeuE-type"/>
</dbReference>
<evidence type="ECO:0000256" key="1">
    <source>
        <dbReference type="ARBA" id="ARBA00004651"/>
    </source>
</evidence>
<evidence type="ECO:0000256" key="3">
    <source>
        <dbReference type="ARBA" id="ARBA00022692"/>
    </source>
</evidence>
<feature type="transmembrane region" description="Helical" evidence="6">
    <location>
        <begin position="6"/>
        <end position="26"/>
    </location>
</feature>
<feature type="transmembrane region" description="Helical" evidence="6">
    <location>
        <begin position="72"/>
        <end position="93"/>
    </location>
</feature>
<dbReference type="AlphaFoldDB" id="A0A2U8GVH9"/>
<feature type="transmembrane region" description="Helical" evidence="6">
    <location>
        <begin position="38"/>
        <end position="60"/>
    </location>
</feature>
<dbReference type="RefSeq" id="WP_108951372.1">
    <property type="nucleotide sequence ID" value="NZ_CP022187.1"/>
</dbReference>
<comment type="subcellular location">
    <subcellularLocation>
        <location evidence="1">Cell membrane</location>
        <topology evidence="1">Multi-pass membrane protein</topology>
    </subcellularLocation>
</comment>
<dbReference type="KEGG" id="acom:CEW83_11975"/>
<feature type="transmembrane region" description="Helical" evidence="6">
    <location>
        <begin position="119"/>
        <end position="140"/>
    </location>
</feature>
<evidence type="ECO:0000256" key="6">
    <source>
        <dbReference type="SAM" id="Phobius"/>
    </source>
</evidence>
<reference evidence="7 8" key="1">
    <citation type="submission" date="2017-06" db="EMBL/GenBank/DDBJ databases">
        <title>Azoarcus.</title>
        <authorList>
            <person name="Woo J.-H."/>
            <person name="Kim H.-S."/>
        </authorList>
    </citation>
    <scope>NUCLEOTIDE SEQUENCE [LARGE SCALE GENOMIC DNA]</scope>
    <source>
        <strain evidence="7 8">TSPY31</strain>
    </source>
</reference>
<feature type="transmembrane region" description="Helical" evidence="6">
    <location>
        <begin position="189"/>
        <end position="207"/>
    </location>
</feature>
<dbReference type="Pfam" id="PF01810">
    <property type="entry name" value="LysE"/>
    <property type="match status" value="1"/>
</dbReference>
<dbReference type="PIRSF" id="PIRSF006324">
    <property type="entry name" value="LeuE"/>
    <property type="match status" value="1"/>
</dbReference>
<sequence length="212" mass="21820">MPAFDTLAAFLAVSVLITLAPGPDNLMVLGQSLARGRAAGFGIAVGCALGCFTHTLWAALGVSAALASSPTVFAALKLAGAGYLCWIGIQTLINARVAQVVRNGGSTPAPWASQVRRGFIANAINPKVALFFLAFLPQFVRAEDGGATAQMIALGAVFALQTIFVFGAIASAAGMLGRALARHGRASIWLERMAGVLFIGLAARLALDDHTL</sequence>
<keyword evidence="2" id="KW-1003">Cell membrane</keyword>
<dbReference type="GO" id="GO:0005886">
    <property type="term" value="C:plasma membrane"/>
    <property type="evidence" value="ECO:0007669"/>
    <property type="project" value="UniProtKB-SubCell"/>
</dbReference>
<evidence type="ECO:0000313" key="7">
    <source>
        <dbReference type="EMBL" id="AWI77672.1"/>
    </source>
</evidence>
<dbReference type="PANTHER" id="PTHR30086:SF20">
    <property type="entry name" value="ARGININE EXPORTER PROTEIN ARGO-RELATED"/>
    <property type="match status" value="1"/>
</dbReference>
<evidence type="ECO:0000256" key="4">
    <source>
        <dbReference type="ARBA" id="ARBA00022989"/>
    </source>
</evidence>
<organism evidence="7 8">
    <name type="scientific">Parazoarcus communis</name>
    <dbReference type="NCBI Taxonomy" id="41977"/>
    <lineage>
        <taxon>Bacteria</taxon>
        <taxon>Pseudomonadati</taxon>
        <taxon>Pseudomonadota</taxon>
        <taxon>Betaproteobacteria</taxon>
        <taxon>Rhodocyclales</taxon>
        <taxon>Zoogloeaceae</taxon>
        <taxon>Parazoarcus</taxon>
    </lineage>
</organism>
<evidence type="ECO:0000256" key="2">
    <source>
        <dbReference type="ARBA" id="ARBA00022475"/>
    </source>
</evidence>
<gene>
    <name evidence="7" type="ORF">CEW83_11975</name>
</gene>